<evidence type="ECO:0000313" key="2">
    <source>
        <dbReference type="RefSeq" id="XP_029123842.1"/>
    </source>
</evidence>
<dbReference type="Proteomes" id="UP000504607">
    <property type="component" value="Chromosome 13"/>
</dbReference>
<evidence type="ECO:0000313" key="1">
    <source>
        <dbReference type="Proteomes" id="UP000504607"/>
    </source>
</evidence>
<keyword evidence="1" id="KW-1185">Reference proteome</keyword>
<sequence>MTRSICILIIDILFHRSNCLMKYRHSTTNKRSLQPPFFSLPYNSSETRLLHMVHRRMHEMTALCSSCCTFSEYGTLTVESSSRSHGKAVHRLNLEEVVFWTIR</sequence>
<gene>
    <name evidence="2" type="primary">LOC105056710</name>
</gene>
<organism evidence="1 2">
    <name type="scientific">Elaeis guineensis var. tenera</name>
    <name type="common">Oil palm</name>
    <dbReference type="NCBI Taxonomy" id="51953"/>
    <lineage>
        <taxon>Eukaryota</taxon>
        <taxon>Viridiplantae</taxon>
        <taxon>Streptophyta</taxon>
        <taxon>Embryophyta</taxon>
        <taxon>Tracheophyta</taxon>
        <taxon>Spermatophyta</taxon>
        <taxon>Magnoliopsida</taxon>
        <taxon>Liliopsida</taxon>
        <taxon>Arecaceae</taxon>
        <taxon>Arecoideae</taxon>
        <taxon>Cocoseae</taxon>
        <taxon>Elaeidinae</taxon>
        <taxon>Elaeis</taxon>
    </lineage>
</organism>
<dbReference type="RefSeq" id="XP_029123842.1">
    <property type="nucleotide sequence ID" value="XM_029268009.1"/>
</dbReference>
<reference evidence="2" key="1">
    <citation type="submission" date="2025-08" db="UniProtKB">
        <authorList>
            <consortium name="RefSeq"/>
        </authorList>
    </citation>
    <scope>IDENTIFICATION</scope>
</reference>
<accession>A0A8N4F3D5</accession>
<name>A0A8N4F3D5_ELAGV</name>
<dbReference type="AlphaFoldDB" id="A0A8N4F3D5"/>
<proteinExistence type="predicted"/>
<protein>
    <submittedName>
        <fullName evidence="2">Uncharacterized protein LOC105056710</fullName>
    </submittedName>
</protein>